<evidence type="ECO:0000313" key="2">
    <source>
        <dbReference type="Proteomes" id="UP001163603"/>
    </source>
</evidence>
<protein>
    <submittedName>
        <fullName evidence="1">Uncharacterized protein</fullName>
    </submittedName>
</protein>
<dbReference type="Proteomes" id="UP001163603">
    <property type="component" value="Chromosome 8"/>
</dbReference>
<organism evidence="1 2">
    <name type="scientific">Pistacia integerrima</name>
    <dbReference type="NCBI Taxonomy" id="434235"/>
    <lineage>
        <taxon>Eukaryota</taxon>
        <taxon>Viridiplantae</taxon>
        <taxon>Streptophyta</taxon>
        <taxon>Embryophyta</taxon>
        <taxon>Tracheophyta</taxon>
        <taxon>Spermatophyta</taxon>
        <taxon>Magnoliopsida</taxon>
        <taxon>eudicotyledons</taxon>
        <taxon>Gunneridae</taxon>
        <taxon>Pentapetalae</taxon>
        <taxon>rosids</taxon>
        <taxon>malvids</taxon>
        <taxon>Sapindales</taxon>
        <taxon>Anacardiaceae</taxon>
        <taxon>Pistacia</taxon>
    </lineage>
</organism>
<gene>
    <name evidence="1" type="ORF">Pint_13821</name>
</gene>
<sequence length="241" mass="26485">MGKRKRTADKPKNKNHPPSSSDNAPCSSEMQELSKEKSSHLVDSSELKPYTSSMDITDNSVKLLSTHTSLSNHHYNLGRSIFLKRSRHHYGHQYSRRNSGNRGNASSSHGKGPTSHDERLLYKLSSQCNAEPGKNAENKEKPFGRPDRIRSSSLVKDASSPDAVKMVCGICQKLLRRKPYFLGIGNTLSSGEYCVVAVLVCGHVYHADCLEKRTTPEEGCDPPCPLCTGVALQVESSGAQE</sequence>
<evidence type="ECO:0000313" key="1">
    <source>
        <dbReference type="EMBL" id="KAJ0030394.1"/>
    </source>
</evidence>
<reference evidence="2" key="1">
    <citation type="journal article" date="2023" name="G3 (Bethesda)">
        <title>Genome assembly and association tests identify interacting loci associated with vigor, precocity, and sex in interspecific pistachio rootstocks.</title>
        <authorList>
            <person name="Palmer W."/>
            <person name="Jacygrad E."/>
            <person name="Sagayaradj S."/>
            <person name="Cavanaugh K."/>
            <person name="Han R."/>
            <person name="Bertier L."/>
            <person name="Beede B."/>
            <person name="Kafkas S."/>
            <person name="Golino D."/>
            <person name="Preece J."/>
            <person name="Michelmore R."/>
        </authorList>
    </citation>
    <scope>NUCLEOTIDE SEQUENCE [LARGE SCALE GENOMIC DNA]</scope>
</reference>
<dbReference type="EMBL" id="CM047743">
    <property type="protein sequence ID" value="KAJ0030394.1"/>
    <property type="molecule type" value="Genomic_DNA"/>
</dbReference>
<proteinExistence type="predicted"/>
<keyword evidence="2" id="KW-1185">Reference proteome</keyword>
<comment type="caution">
    <text evidence="1">The sequence shown here is derived from an EMBL/GenBank/DDBJ whole genome shotgun (WGS) entry which is preliminary data.</text>
</comment>
<name>A0ACC0Y711_9ROSI</name>
<accession>A0ACC0Y711</accession>